<comment type="caution">
    <text evidence="2">The sequence shown here is derived from an EMBL/GenBank/DDBJ whole genome shotgun (WGS) entry which is preliminary data.</text>
</comment>
<sequence>MGGRKETVPLEGSTVWAWRRLRLGSEQPSAPAAAPPPPRLGIRPVAPSHPAASLDYVLAQATALLARARAARDGVEVQRLLQWIDARLDERLRLTRSL</sequence>
<evidence type="ECO:0000313" key="2">
    <source>
        <dbReference type="EMBL" id="MFC1420489.1"/>
    </source>
</evidence>
<keyword evidence="3" id="KW-1185">Reference proteome</keyword>
<reference evidence="2 3" key="1">
    <citation type="submission" date="2024-09" db="EMBL/GenBank/DDBJ databases">
        <authorList>
            <person name="Lee S.D."/>
        </authorList>
    </citation>
    <scope>NUCLEOTIDE SEQUENCE [LARGE SCALE GENOMIC DNA]</scope>
    <source>
        <strain evidence="2 3">N8-3</strain>
    </source>
</reference>
<name>A0ABV6W3B3_9ACTN</name>
<protein>
    <submittedName>
        <fullName evidence="2">Uncharacterized protein</fullName>
    </submittedName>
</protein>
<dbReference type="RefSeq" id="WP_380541829.1">
    <property type="nucleotide sequence ID" value="NZ_JBHFAB010000027.1"/>
</dbReference>
<gene>
    <name evidence="2" type="ORF">ACEZDE_28185</name>
</gene>
<proteinExistence type="predicted"/>
<evidence type="ECO:0000313" key="3">
    <source>
        <dbReference type="Proteomes" id="UP001592531"/>
    </source>
</evidence>
<dbReference type="Proteomes" id="UP001592531">
    <property type="component" value="Unassembled WGS sequence"/>
</dbReference>
<feature type="region of interest" description="Disordered" evidence="1">
    <location>
        <begin position="26"/>
        <end position="45"/>
    </location>
</feature>
<organism evidence="2 3">
    <name type="scientific">Streptacidiphilus cavernicola</name>
    <dbReference type="NCBI Taxonomy" id="3342716"/>
    <lineage>
        <taxon>Bacteria</taxon>
        <taxon>Bacillati</taxon>
        <taxon>Actinomycetota</taxon>
        <taxon>Actinomycetes</taxon>
        <taxon>Kitasatosporales</taxon>
        <taxon>Streptomycetaceae</taxon>
        <taxon>Streptacidiphilus</taxon>
    </lineage>
</organism>
<dbReference type="EMBL" id="JBHFAB010000027">
    <property type="protein sequence ID" value="MFC1420489.1"/>
    <property type="molecule type" value="Genomic_DNA"/>
</dbReference>
<evidence type="ECO:0000256" key="1">
    <source>
        <dbReference type="SAM" id="MobiDB-lite"/>
    </source>
</evidence>
<accession>A0ABV6W3B3</accession>